<keyword evidence="9" id="KW-0492">Microsome</keyword>
<keyword evidence="16" id="KW-1185">Reference proteome</keyword>
<evidence type="ECO:0000256" key="7">
    <source>
        <dbReference type="ARBA" id="ARBA00022723"/>
    </source>
</evidence>
<comment type="similarity">
    <text evidence="5 14">Belongs to the cytochrome P450 family.</text>
</comment>
<evidence type="ECO:0000256" key="12">
    <source>
        <dbReference type="ARBA" id="ARBA00023033"/>
    </source>
</evidence>
<keyword evidence="12 14" id="KW-0503">Monooxygenase</keyword>
<evidence type="ECO:0000256" key="9">
    <source>
        <dbReference type="ARBA" id="ARBA00022848"/>
    </source>
</evidence>
<evidence type="ECO:0008006" key="17">
    <source>
        <dbReference type="Google" id="ProtNLM"/>
    </source>
</evidence>
<gene>
    <name evidence="15" type="ORF">NQ317_012513</name>
</gene>
<dbReference type="InterPro" id="IPR017972">
    <property type="entry name" value="Cyt_P450_CS"/>
</dbReference>
<reference evidence="15" key="1">
    <citation type="journal article" date="2023" name="Insect Mol. Biol.">
        <title>Genome sequencing provides insights into the evolution of gene families encoding plant cell wall-degrading enzymes in longhorned beetles.</title>
        <authorList>
            <person name="Shin N.R."/>
            <person name="Okamura Y."/>
            <person name="Kirsch R."/>
            <person name="Pauchet Y."/>
        </authorList>
    </citation>
    <scope>NUCLEOTIDE SEQUENCE</scope>
    <source>
        <strain evidence="15">MMC_N1</strain>
    </source>
</reference>
<dbReference type="EMBL" id="JAPWTJ010000036">
    <property type="protein sequence ID" value="KAJ8984449.1"/>
    <property type="molecule type" value="Genomic_DNA"/>
</dbReference>
<dbReference type="PANTHER" id="PTHR24292">
    <property type="entry name" value="CYTOCHROME P450"/>
    <property type="match status" value="1"/>
</dbReference>
<protein>
    <recommendedName>
        <fullName evidence="17">Cytochrome P450</fullName>
    </recommendedName>
</protein>
<dbReference type="SUPFAM" id="SSF48264">
    <property type="entry name" value="Cytochrome P450"/>
    <property type="match status" value="1"/>
</dbReference>
<accession>A0ABQ9K2Q9</accession>
<comment type="caution">
    <text evidence="15">The sequence shown here is derived from an EMBL/GenBank/DDBJ whole genome shotgun (WGS) entry which is preliminary data.</text>
</comment>
<proteinExistence type="inferred from homology"/>
<sequence>MDHKLTLTRHRRFTCDNVAVCVFGLEGKSFEESNFEFRELGQFLAPESVQSIKFALTMIVPNLTNLFSVKVIPKEVDDRLIQIVSQTIEYRKSNKIVRNDFMDLVSQLEYSDTQNSLVEIAAHLTAFFIEGFETSSVVMSYALYELARNEDSQEKLRNEIQDVLEKHNGIFSYDALQEMTFLDACLYETLRLHPTSGFQPKTCTERHELESTNPEYAPLSVTIEPGTPIILPVLALHMDPKHYPDPEKFIPERFSKDNNYNYVFLAFGIGPRSCVGMYAFHIKTLKCW</sequence>
<evidence type="ECO:0000313" key="15">
    <source>
        <dbReference type="EMBL" id="KAJ8984449.1"/>
    </source>
</evidence>
<name>A0ABQ9K2Q9_9CUCU</name>
<evidence type="ECO:0000256" key="14">
    <source>
        <dbReference type="RuleBase" id="RU000461"/>
    </source>
</evidence>
<dbReference type="PANTHER" id="PTHR24292:SF84">
    <property type="entry name" value="CYTOCHROME P450 28A5-RELATED"/>
    <property type="match status" value="1"/>
</dbReference>
<evidence type="ECO:0000256" key="1">
    <source>
        <dbReference type="ARBA" id="ARBA00001971"/>
    </source>
</evidence>
<comment type="cofactor">
    <cofactor evidence="1">
        <name>heme</name>
        <dbReference type="ChEBI" id="CHEBI:30413"/>
    </cofactor>
</comment>
<dbReference type="InterPro" id="IPR001128">
    <property type="entry name" value="Cyt_P450"/>
</dbReference>
<dbReference type="PRINTS" id="PR00385">
    <property type="entry name" value="P450"/>
</dbReference>
<comment type="subcellular location">
    <subcellularLocation>
        <location evidence="4">Endoplasmic reticulum membrane</location>
        <topology evidence="4">Peripheral membrane protein</topology>
    </subcellularLocation>
    <subcellularLocation>
        <location evidence="3">Microsome membrane</location>
        <topology evidence="3">Peripheral membrane protein</topology>
    </subcellularLocation>
</comment>
<keyword evidence="11 14" id="KW-0408">Iron</keyword>
<dbReference type="PRINTS" id="PR00463">
    <property type="entry name" value="EP450I"/>
</dbReference>
<comment type="function">
    <text evidence="2">May be involved in the metabolism of insect hormones and in the breakdown of synthetic insecticides.</text>
</comment>
<evidence type="ECO:0000256" key="5">
    <source>
        <dbReference type="ARBA" id="ARBA00010617"/>
    </source>
</evidence>
<evidence type="ECO:0000256" key="11">
    <source>
        <dbReference type="ARBA" id="ARBA00023004"/>
    </source>
</evidence>
<keyword evidence="10 14" id="KW-0560">Oxidoreductase</keyword>
<organism evidence="15 16">
    <name type="scientific">Molorchus minor</name>
    <dbReference type="NCBI Taxonomy" id="1323400"/>
    <lineage>
        <taxon>Eukaryota</taxon>
        <taxon>Metazoa</taxon>
        <taxon>Ecdysozoa</taxon>
        <taxon>Arthropoda</taxon>
        <taxon>Hexapoda</taxon>
        <taxon>Insecta</taxon>
        <taxon>Pterygota</taxon>
        <taxon>Neoptera</taxon>
        <taxon>Endopterygota</taxon>
        <taxon>Coleoptera</taxon>
        <taxon>Polyphaga</taxon>
        <taxon>Cucujiformia</taxon>
        <taxon>Chrysomeloidea</taxon>
        <taxon>Cerambycidae</taxon>
        <taxon>Lamiinae</taxon>
        <taxon>Monochamini</taxon>
        <taxon>Molorchus</taxon>
    </lineage>
</organism>
<dbReference type="InterPro" id="IPR050476">
    <property type="entry name" value="Insect_CytP450_Detox"/>
</dbReference>
<evidence type="ECO:0000256" key="10">
    <source>
        <dbReference type="ARBA" id="ARBA00023002"/>
    </source>
</evidence>
<dbReference type="Pfam" id="PF00067">
    <property type="entry name" value="p450"/>
    <property type="match status" value="1"/>
</dbReference>
<evidence type="ECO:0000256" key="13">
    <source>
        <dbReference type="ARBA" id="ARBA00023136"/>
    </source>
</evidence>
<dbReference type="InterPro" id="IPR036396">
    <property type="entry name" value="Cyt_P450_sf"/>
</dbReference>
<keyword evidence="6 14" id="KW-0349">Heme</keyword>
<dbReference type="Proteomes" id="UP001162164">
    <property type="component" value="Unassembled WGS sequence"/>
</dbReference>
<evidence type="ECO:0000256" key="8">
    <source>
        <dbReference type="ARBA" id="ARBA00022824"/>
    </source>
</evidence>
<evidence type="ECO:0000256" key="2">
    <source>
        <dbReference type="ARBA" id="ARBA00003690"/>
    </source>
</evidence>
<keyword evidence="13" id="KW-0472">Membrane</keyword>
<evidence type="ECO:0000256" key="3">
    <source>
        <dbReference type="ARBA" id="ARBA00004174"/>
    </source>
</evidence>
<evidence type="ECO:0000313" key="16">
    <source>
        <dbReference type="Proteomes" id="UP001162164"/>
    </source>
</evidence>
<dbReference type="InterPro" id="IPR002401">
    <property type="entry name" value="Cyt_P450_E_grp-I"/>
</dbReference>
<dbReference type="PROSITE" id="PS00086">
    <property type="entry name" value="CYTOCHROME_P450"/>
    <property type="match status" value="1"/>
</dbReference>
<keyword evidence="7 14" id="KW-0479">Metal-binding</keyword>
<evidence type="ECO:0000256" key="6">
    <source>
        <dbReference type="ARBA" id="ARBA00022617"/>
    </source>
</evidence>
<dbReference type="Gene3D" id="1.10.630.10">
    <property type="entry name" value="Cytochrome P450"/>
    <property type="match status" value="1"/>
</dbReference>
<evidence type="ECO:0000256" key="4">
    <source>
        <dbReference type="ARBA" id="ARBA00004406"/>
    </source>
</evidence>
<keyword evidence="8" id="KW-0256">Endoplasmic reticulum</keyword>